<evidence type="ECO:0000256" key="1">
    <source>
        <dbReference type="SAM" id="Phobius"/>
    </source>
</evidence>
<dbReference type="eggNOG" id="ENOG5034CF6">
    <property type="taxonomic scope" value="Bacteria"/>
</dbReference>
<dbReference type="Proteomes" id="UP000006852">
    <property type="component" value="Plasmid pTRESU01"/>
</dbReference>
<dbReference type="HOGENOM" id="CLU_2235399_0_0_12"/>
<accession>F2NYJ8</accession>
<organism evidence="2 3">
    <name type="scientific">Treponema succinifaciens (strain ATCC 33096 / DSM 2489 / 6091)</name>
    <dbReference type="NCBI Taxonomy" id="869209"/>
    <lineage>
        <taxon>Bacteria</taxon>
        <taxon>Pseudomonadati</taxon>
        <taxon>Spirochaetota</taxon>
        <taxon>Spirochaetia</taxon>
        <taxon>Spirochaetales</taxon>
        <taxon>Treponemataceae</taxon>
        <taxon>Treponema</taxon>
    </lineage>
</organism>
<dbReference type="GeneID" id="302999734"/>
<dbReference type="OrthoDB" id="10008077at2"/>
<proteinExistence type="predicted"/>
<dbReference type="RefSeq" id="WP_013702745.1">
    <property type="nucleotide sequence ID" value="NC_015386.1"/>
</dbReference>
<evidence type="ECO:0000313" key="2">
    <source>
        <dbReference type="EMBL" id="AEB15497.1"/>
    </source>
</evidence>
<keyword evidence="1" id="KW-0472">Membrane</keyword>
<dbReference type="EMBL" id="CP002632">
    <property type="protein sequence ID" value="AEB15497.1"/>
    <property type="molecule type" value="Genomic_DNA"/>
</dbReference>
<gene>
    <name evidence="2" type="ordered locus">Tresu_2636</name>
</gene>
<keyword evidence="2" id="KW-0614">Plasmid</keyword>
<evidence type="ECO:0000313" key="3">
    <source>
        <dbReference type="Proteomes" id="UP000006852"/>
    </source>
</evidence>
<dbReference type="KEGG" id="tsu:Tresu_2636"/>
<geneLocation type="plasmid" evidence="2 3">
    <name>pTRESU01</name>
</geneLocation>
<keyword evidence="1" id="KW-1133">Transmembrane helix</keyword>
<keyword evidence="3" id="KW-1185">Reference proteome</keyword>
<keyword evidence="1" id="KW-0812">Transmembrane</keyword>
<protein>
    <recommendedName>
        <fullName evidence="4">Glycine zipper domain-containing protein</fullName>
    </recommendedName>
</protein>
<reference evidence="3" key="1">
    <citation type="submission" date="2011-04" db="EMBL/GenBank/DDBJ databases">
        <title>The complete genome of plasmid of Treponema succinifaciens DSM 2489.</title>
        <authorList>
            <person name="Lucas S."/>
            <person name="Copeland A."/>
            <person name="Lapidus A."/>
            <person name="Bruce D."/>
            <person name="Goodwin L."/>
            <person name="Pitluck S."/>
            <person name="Peters L."/>
            <person name="Kyrpides N."/>
            <person name="Mavromatis K."/>
            <person name="Ivanova N."/>
            <person name="Ovchinnikova G."/>
            <person name="Teshima H."/>
            <person name="Detter J.C."/>
            <person name="Tapia R."/>
            <person name="Han C."/>
            <person name="Land M."/>
            <person name="Hauser L."/>
            <person name="Markowitz V."/>
            <person name="Cheng J.-F."/>
            <person name="Hugenholtz P."/>
            <person name="Woyke T."/>
            <person name="Wu D."/>
            <person name="Gronow S."/>
            <person name="Wellnitz S."/>
            <person name="Brambilla E."/>
            <person name="Klenk H.-P."/>
            <person name="Eisen J.A."/>
        </authorList>
    </citation>
    <scope>NUCLEOTIDE SEQUENCE [LARGE SCALE GENOMIC DNA]</scope>
    <source>
        <strain evidence="3">ATCC 33096 / DSM 2489 / 6091</strain>
        <plasmid evidence="3">Plasmid pTRESU01</plasmid>
    </source>
</reference>
<sequence length="105" mass="11288">MRLYVIDKKTKNKIYLDIDSTTRSELSVRIPKRRFNVEGMDYSIDEIKAEKSTNKTALSMAIGGVVGLVGGTVGVVAGGVLGGIVGRTQDIKETAAVNAFNGKRK</sequence>
<name>F2NYJ8_TRES6</name>
<evidence type="ECO:0008006" key="4">
    <source>
        <dbReference type="Google" id="ProtNLM"/>
    </source>
</evidence>
<feature type="transmembrane region" description="Helical" evidence="1">
    <location>
        <begin position="57"/>
        <end position="85"/>
    </location>
</feature>
<dbReference type="AlphaFoldDB" id="F2NYJ8"/>